<dbReference type="PANTHER" id="PTHR38011">
    <property type="entry name" value="DIHYDROFOLATE REDUCTASE FAMILY PROTEIN (AFU_ORTHOLOGUE AFUA_8G06820)"/>
    <property type="match status" value="1"/>
</dbReference>
<comment type="pathway">
    <text evidence="3 12">Cofactor biosynthesis; riboflavin biosynthesis; 5-amino-6-(D-ribitylamino)uracil from GTP: step 3/4.</text>
</comment>
<dbReference type="Gene3D" id="3.40.140.10">
    <property type="entry name" value="Cytidine Deaminase, domain 2"/>
    <property type="match status" value="1"/>
</dbReference>
<feature type="binding site" evidence="15">
    <location>
        <position position="71"/>
    </location>
    <ligand>
        <name>Zn(2+)</name>
        <dbReference type="ChEBI" id="CHEBI:29105"/>
        <note>catalytic</note>
    </ligand>
</feature>
<dbReference type="PIRSF" id="PIRSF006769">
    <property type="entry name" value="RibD"/>
    <property type="match status" value="1"/>
</dbReference>
<dbReference type="PROSITE" id="PS00903">
    <property type="entry name" value="CYT_DCMP_DEAMINASES_1"/>
    <property type="match status" value="1"/>
</dbReference>
<dbReference type="SUPFAM" id="SSF53597">
    <property type="entry name" value="Dihydrofolate reductase-like"/>
    <property type="match status" value="1"/>
</dbReference>
<evidence type="ECO:0000256" key="15">
    <source>
        <dbReference type="PIRSR" id="PIRSR006769-3"/>
    </source>
</evidence>
<comment type="similarity">
    <text evidence="4 12">In the N-terminal section; belongs to the cytidine and deoxycytidylate deaminase family.</text>
</comment>
<dbReference type="Pfam" id="PF00383">
    <property type="entry name" value="dCMP_cyt_deam_1"/>
    <property type="match status" value="1"/>
</dbReference>
<dbReference type="GO" id="GO:0008703">
    <property type="term" value="F:5-amino-6-(5-phosphoribosylamino)uracil reductase activity"/>
    <property type="evidence" value="ECO:0007669"/>
    <property type="project" value="UniProtKB-EC"/>
</dbReference>
<proteinExistence type="inferred from homology"/>
<dbReference type="OrthoDB" id="9800865at2"/>
<evidence type="ECO:0000256" key="3">
    <source>
        <dbReference type="ARBA" id="ARBA00004910"/>
    </source>
</evidence>
<evidence type="ECO:0000256" key="10">
    <source>
        <dbReference type="ARBA" id="ARBA00023002"/>
    </source>
</evidence>
<dbReference type="InterPro" id="IPR016192">
    <property type="entry name" value="APOBEC/CMP_deaminase_Zn-bd"/>
</dbReference>
<evidence type="ECO:0000256" key="8">
    <source>
        <dbReference type="ARBA" id="ARBA00022833"/>
    </source>
</evidence>
<evidence type="ECO:0000256" key="5">
    <source>
        <dbReference type="ARBA" id="ARBA00007417"/>
    </source>
</evidence>
<dbReference type="CDD" id="cd01284">
    <property type="entry name" value="Riboflavin_deaminase-reductase"/>
    <property type="match status" value="1"/>
</dbReference>
<dbReference type="InterPro" id="IPR002125">
    <property type="entry name" value="CMP_dCMP_dom"/>
</dbReference>
<comment type="catalytic activity">
    <reaction evidence="12">
        <text>2,5-diamino-6-hydroxy-4-(5-phosphoribosylamino)-pyrimidine + H2O + H(+) = 5-amino-6-(5-phospho-D-ribosylamino)uracil + NH4(+)</text>
        <dbReference type="Rhea" id="RHEA:21868"/>
        <dbReference type="ChEBI" id="CHEBI:15377"/>
        <dbReference type="ChEBI" id="CHEBI:15378"/>
        <dbReference type="ChEBI" id="CHEBI:28938"/>
        <dbReference type="ChEBI" id="CHEBI:58453"/>
        <dbReference type="ChEBI" id="CHEBI:58614"/>
        <dbReference type="EC" id="3.5.4.26"/>
    </reaction>
</comment>
<feature type="binding site" evidence="14">
    <location>
        <position position="286"/>
    </location>
    <ligand>
        <name>substrate</name>
    </ligand>
</feature>
<dbReference type="KEGG" id="asag:FGM00_09205"/>
<evidence type="ECO:0000313" key="17">
    <source>
        <dbReference type="EMBL" id="QCX02335.1"/>
    </source>
</evidence>
<feature type="binding site" evidence="14">
    <location>
        <position position="150"/>
    </location>
    <ligand>
        <name>NADP(+)</name>
        <dbReference type="ChEBI" id="CHEBI:58349"/>
    </ligand>
</feature>
<feature type="domain" description="CMP/dCMP-type deaminase" evidence="16">
    <location>
        <begin position="1"/>
        <end position="110"/>
    </location>
</feature>
<dbReference type="GO" id="GO:0009231">
    <property type="term" value="P:riboflavin biosynthetic process"/>
    <property type="evidence" value="ECO:0007669"/>
    <property type="project" value="UniProtKB-UniPathway"/>
</dbReference>
<evidence type="ECO:0000259" key="16">
    <source>
        <dbReference type="PROSITE" id="PS51747"/>
    </source>
</evidence>
<comment type="similarity">
    <text evidence="5 12">In the C-terminal section; belongs to the HTP reductase family.</text>
</comment>
<feature type="binding site" evidence="14">
    <location>
        <position position="198"/>
    </location>
    <ligand>
        <name>NADP(+)</name>
        <dbReference type="ChEBI" id="CHEBI:58349"/>
    </ligand>
</feature>
<feature type="active site" description="Proton donor" evidence="13">
    <location>
        <position position="46"/>
    </location>
</feature>
<dbReference type="PROSITE" id="PS51747">
    <property type="entry name" value="CYT_DCMP_DEAMINASES_2"/>
    <property type="match status" value="1"/>
</dbReference>
<dbReference type="EMBL" id="CP040710">
    <property type="protein sequence ID" value="QCX02335.1"/>
    <property type="molecule type" value="Genomic_DNA"/>
</dbReference>
<dbReference type="PANTHER" id="PTHR38011:SF7">
    <property type="entry name" value="2,5-DIAMINO-6-RIBOSYLAMINO-4(3H)-PYRIMIDINONE 5'-PHOSPHATE REDUCTASE"/>
    <property type="match status" value="1"/>
</dbReference>
<keyword evidence="18" id="KW-1185">Reference proteome</keyword>
<dbReference type="AlphaFoldDB" id="A0A5B7SU79"/>
<dbReference type="SUPFAM" id="SSF53927">
    <property type="entry name" value="Cytidine deaminase-like"/>
    <property type="match status" value="1"/>
</dbReference>
<protein>
    <recommendedName>
        <fullName evidence="12">Riboflavin biosynthesis protein RibD</fullName>
    </recommendedName>
    <domain>
        <recommendedName>
            <fullName evidence="12">Diaminohydroxyphosphoribosylaminopyrimidine deaminase</fullName>
            <shortName evidence="12">DRAP deaminase</shortName>
            <ecNumber evidence="12">3.5.4.26</ecNumber>
        </recommendedName>
        <alternativeName>
            <fullName evidence="12">Riboflavin-specific deaminase</fullName>
        </alternativeName>
    </domain>
    <domain>
        <recommendedName>
            <fullName evidence="12">5-amino-6-(5-phosphoribosylamino)uracil reductase</fullName>
            <ecNumber evidence="12">1.1.1.193</ecNumber>
        </recommendedName>
        <alternativeName>
            <fullName evidence="12">HTP reductase</fullName>
        </alternativeName>
    </domain>
</protein>
<evidence type="ECO:0000256" key="11">
    <source>
        <dbReference type="ARBA" id="ARBA00023268"/>
    </source>
</evidence>
<evidence type="ECO:0000256" key="7">
    <source>
        <dbReference type="ARBA" id="ARBA00022723"/>
    </source>
</evidence>
<keyword evidence="11" id="KW-0511">Multifunctional enzyme</keyword>
<dbReference type="GO" id="GO:0008270">
    <property type="term" value="F:zinc ion binding"/>
    <property type="evidence" value="ECO:0007669"/>
    <property type="project" value="InterPro"/>
</dbReference>
<dbReference type="InterPro" id="IPR016193">
    <property type="entry name" value="Cytidine_deaminase-like"/>
</dbReference>
<dbReference type="Proteomes" id="UP000310017">
    <property type="component" value="Chromosome"/>
</dbReference>
<evidence type="ECO:0000256" key="13">
    <source>
        <dbReference type="PIRSR" id="PIRSR006769-1"/>
    </source>
</evidence>
<comment type="function">
    <text evidence="1 12">Converts 2,5-diamino-6-(ribosylamino)-4(3h)-pyrimidinone 5'-phosphate into 5-amino-6-(ribosylamino)-2,4(1h,3h)-pyrimidinedione 5'-phosphate.</text>
</comment>
<dbReference type="Gene3D" id="3.40.430.10">
    <property type="entry name" value="Dihydrofolate Reductase, subunit A"/>
    <property type="match status" value="1"/>
</dbReference>
<keyword evidence="6 12" id="KW-0686">Riboflavin biosynthesis</keyword>
<keyword evidence="9 12" id="KW-0521">NADP</keyword>
<dbReference type="InterPro" id="IPR002734">
    <property type="entry name" value="RibDG_C"/>
</dbReference>
<keyword evidence="8 12" id="KW-0862">Zinc</keyword>
<dbReference type="EC" id="3.5.4.26" evidence="12"/>
<evidence type="ECO:0000256" key="4">
    <source>
        <dbReference type="ARBA" id="ARBA00005259"/>
    </source>
</evidence>
<keyword evidence="12 17" id="KW-0378">Hydrolase</keyword>
<organism evidence="17 18">
    <name type="scientific">Aggregatimonas sangjinii</name>
    <dbReference type="NCBI Taxonomy" id="2583587"/>
    <lineage>
        <taxon>Bacteria</taxon>
        <taxon>Pseudomonadati</taxon>
        <taxon>Bacteroidota</taxon>
        <taxon>Flavobacteriia</taxon>
        <taxon>Flavobacteriales</taxon>
        <taxon>Flavobacteriaceae</taxon>
        <taxon>Aggregatimonas</taxon>
    </lineage>
</organism>
<evidence type="ECO:0000256" key="12">
    <source>
        <dbReference type="PIRNR" id="PIRNR006769"/>
    </source>
</evidence>
<feature type="binding site" evidence="14">
    <location>
        <position position="202"/>
    </location>
    <ligand>
        <name>NADP(+)</name>
        <dbReference type="ChEBI" id="CHEBI:58349"/>
    </ligand>
</feature>
<dbReference type="InterPro" id="IPR004794">
    <property type="entry name" value="Eubact_RibD"/>
</dbReference>
<dbReference type="NCBIfam" id="TIGR00326">
    <property type="entry name" value="eubact_ribD"/>
    <property type="match status" value="1"/>
</dbReference>
<evidence type="ECO:0000256" key="2">
    <source>
        <dbReference type="ARBA" id="ARBA00004882"/>
    </source>
</evidence>
<dbReference type="Pfam" id="PF01872">
    <property type="entry name" value="RibD_C"/>
    <property type="match status" value="1"/>
</dbReference>
<feature type="binding site" evidence="14">
    <location>
        <position position="172"/>
    </location>
    <ligand>
        <name>NADP(+)</name>
        <dbReference type="ChEBI" id="CHEBI:58349"/>
    </ligand>
</feature>
<evidence type="ECO:0000256" key="6">
    <source>
        <dbReference type="ARBA" id="ARBA00022619"/>
    </source>
</evidence>
<comment type="cofactor">
    <cofactor evidence="12 15">
        <name>Zn(2+)</name>
        <dbReference type="ChEBI" id="CHEBI:29105"/>
    </cofactor>
    <text evidence="12 15">Binds 1 zinc ion.</text>
</comment>
<dbReference type="GO" id="GO:0008835">
    <property type="term" value="F:diaminohydroxyphosphoribosylaminopyrimidine deaminase activity"/>
    <property type="evidence" value="ECO:0007669"/>
    <property type="project" value="UniProtKB-EC"/>
</dbReference>
<feature type="binding site" evidence="14">
    <location>
        <position position="186"/>
    </location>
    <ligand>
        <name>substrate</name>
    </ligand>
</feature>
<evidence type="ECO:0000313" key="18">
    <source>
        <dbReference type="Proteomes" id="UP000310017"/>
    </source>
</evidence>
<reference evidence="17 18" key="1">
    <citation type="submission" date="2019-05" db="EMBL/GenBank/DDBJ databases">
        <title>Genome sequencing of F202Z8.</title>
        <authorList>
            <person name="Kwon Y.M."/>
        </authorList>
    </citation>
    <scope>NUCLEOTIDE SEQUENCE [LARGE SCALE GENOMIC DNA]</scope>
    <source>
        <strain evidence="17 18">F202Z8</strain>
    </source>
</reference>
<keyword evidence="10 12" id="KW-0560">Oxidoreductase</keyword>
<dbReference type="InterPro" id="IPR024072">
    <property type="entry name" value="DHFR-like_dom_sf"/>
</dbReference>
<dbReference type="EC" id="1.1.1.193" evidence="12"/>
<dbReference type="InterPro" id="IPR050765">
    <property type="entry name" value="Riboflavin_Biosynth_HTPR"/>
</dbReference>
<evidence type="ECO:0000256" key="9">
    <source>
        <dbReference type="ARBA" id="ARBA00022857"/>
    </source>
</evidence>
<feature type="binding site" evidence="15">
    <location>
        <position position="44"/>
    </location>
    <ligand>
        <name>Zn(2+)</name>
        <dbReference type="ChEBI" id="CHEBI:29105"/>
        <note>catalytic</note>
    </ligand>
</feature>
<gene>
    <name evidence="17" type="primary">ribD</name>
    <name evidence="17" type="ORF">FGM00_09205</name>
</gene>
<evidence type="ECO:0000256" key="1">
    <source>
        <dbReference type="ARBA" id="ARBA00002151"/>
    </source>
</evidence>
<feature type="binding site" evidence="14">
    <location>
        <position position="209"/>
    </location>
    <ligand>
        <name>substrate</name>
    </ligand>
</feature>
<dbReference type="UniPathway" id="UPA00275">
    <property type="reaction ID" value="UER00401"/>
</dbReference>
<sequence length="343" mass="37882">MLRCIEIAANGLGSTAPNPAVGAVIVHEDVIIGEGYTSAYGGPHAEVNAINSVKDKTLLKEASLFVTLEPCSHHGKTPPCADLISSYKIPRVVVGLIDPNPLVAGKGIAALRAKNCEVIIGLAEKECKEHHKRFLTFQTKKRPYIILKWAETQDGFVAPLPEKRAASPEPFWITNANSRQLVHQWRAEEQAILVGTNTALEDNPKINVRDWAGKNPFRVVLDKSLKIPMSHNLLDSSTPTLIFTEIENASHYNKGVNYEILDFSKNLPTQILTTLHEYRLTSVLIEGGTITLQTFIDANLWDEARVFSGDTNFGVGIKAPRFSASLKKSFQINSDVLKFYRNA</sequence>
<accession>A0A5B7SU79</accession>
<comment type="pathway">
    <text evidence="2 12">Cofactor biosynthesis; riboflavin biosynthesis; 5-amino-6-(D-ribitylamino)uracil from GTP: step 2/4.</text>
</comment>
<comment type="catalytic activity">
    <reaction evidence="12">
        <text>5-amino-6-(5-phospho-D-ribitylamino)uracil + NADP(+) = 5-amino-6-(5-phospho-D-ribosylamino)uracil + NADPH + H(+)</text>
        <dbReference type="Rhea" id="RHEA:17845"/>
        <dbReference type="ChEBI" id="CHEBI:15378"/>
        <dbReference type="ChEBI" id="CHEBI:57783"/>
        <dbReference type="ChEBI" id="CHEBI:58349"/>
        <dbReference type="ChEBI" id="CHEBI:58421"/>
        <dbReference type="ChEBI" id="CHEBI:58453"/>
        <dbReference type="EC" id="1.1.1.193"/>
    </reaction>
</comment>
<feature type="binding site" evidence="15">
    <location>
        <position position="80"/>
    </location>
    <ligand>
        <name>Zn(2+)</name>
        <dbReference type="ChEBI" id="CHEBI:29105"/>
        <note>catalytic</note>
    </ligand>
</feature>
<name>A0A5B7SU79_9FLAO</name>
<keyword evidence="7 12" id="KW-0479">Metal-binding</keyword>
<evidence type="ECO:0000256" key="14">
    <source>
        <dbReference type="PIRSR" id="PIRSR006769-2"/>
    </source>
</evidence>